<evidence type="ECO:0000256" key="2">
    <source>
        <dbReference type="ARBA" id="ARBA00022692"/>
    </source>
</evidence>
<feature type="transmembrane region" description="Helical" evidence="6">
    <location>
        <begin position="350"/>
        <end position="367"/>
    </location>
</feature>
<dbReference type="InterPro" id="IPR002541">
    <property type="entry name" value="Cyt_c_assembly"/>
</dbReference>
<evidence type="ECO:0000256" key="5">
    <source>
        <dbReference type="ARBA" id="ARBA00023136"/>
    </source>
</evidence>
<feature type="transmembrane region" description="Helical" evidence="6">
    <location>
        <begin position="272"/>
        <end position="290"/>
    </location>
</feature>
<reference evidence="8 9" key="1">
    <citation type="submission" date="2018-10" db="EMBL/GenBank/DDBJ databases">
        <title>Phylogenomics of Brevibacillus.</title>
        <authorList>
            <person name="Dunlap C."/>
        </authorList>
    </citation>
    <scope>NUCLEOTIDE SEQUENCE [LARGE SCALE GENOMIC DNA]</scope>
    <source>
        <strain evidence="8 9">JCM 15716</strain>
    </source>
</reference>
<evidence type="ECO:0000259" key="7">
    <source>
        <dbReference type="Pfam" id="PF01578"/>
    </source>
</evidence>
<sequence>MTLLHVSDWLLDIAFILYLLSSIFFIVSLTGKKWSKADPIETEMRIGKRAYVLAIIGFLAHAGYIVTRWIVGGHSPTSNMFEFMAFLDFCIILGYLLIYRIYKINVLGAFVMPLGLIMLAYAYVFPHEVTPLIPALQSYWLHIHVTTAALGEGILAVGFAAGLMYLVRTIDQSKPSKSTFWLEFVMSVLLMLVGFIIMESTFSKLDMKTGFEFPQYAQGTNTVEKTLSVEYTMPAIVAPTEATITKPGPMKPLFEAPGWMEGKDAARKLNTMIWSVISGLVLYGLLRLILRKRLGAVMQPSLSSIDPELLDEMSYRAIAIGYPVFALGALVFAMIWAAEAWGRFWGWDPKEVWALIVFLYYSAYLHLRLSRGWLGTKSAWLSVVGFVIILITLVVVNLVLVGLHSYAGV</sequence>
<feature type="domain" description="Cytochrome c assembly protein" evidence="7">
    <location>
        <begin position="78"/>
        <end position="178"/>
    </location>
</feature>
<evidence type="ECO:0000256" key="4">
    <source>
        <dbReference type="ARBA" id="ARBA00022989"/>
    </source>
</evidence>
<feature type="transmembrane region" description="Helical" evidence="6">
    <location>
        <begin position="379"/>
        <end position="403"/>
    </location>
</feature>
<dbReference type="AlphaFoldDB" id="A0A3M8D0I4"/>
<comment type="caution">
    <text evidence="8">The sequence shown here is derived from an EMBL/GenBank/DDBJ whole genome shotgun (WGS) entry which is preliminary data.</text>
</comment>
<organism evidence="8 9">
    <name type="scientific">Brevibacillus fluminis</name>
    <dbReference type="NCBI Taxonomy" id="511487"/>
    <lineage>
        <taxon>Bacteria</taxon>
        <taxon>Bacillati</taxon>
        <taxon>Bacillota</taxon>
        <taxon>Bacilli</taxon>
        <taxon>Bacillales</taxon>
        <taxon>Paenibacillaceae</taxon>
        <taxon>Brevibacillus</taxon>
    </lineage>
</organism>
<gene>
    <name evidence="8" type="primary">ccsB</name>
    <name evidence="8" type="ORF">EDM56_25020</name>
</gene>
<evidence type="ECO:0000256" key="3">
    <source>
        <dbReference type="ARBA" id="ARBA00022748"/>
    </source>
</evidence>
<feature type="domain" description="Cytochrome c assembly protein" evidence="7">
    <location>
        <begin position="281"/>
        <end position="404"/>
    </location>
</feature>
<evidence type="ECO:0000313" key="8">
    <source>
        <dbReference type="EMBL" id="RNB81586.1"/>
    </source>
</evidence>
<proteinExistence type="predicted"/>
<evidence type="ECO:0000256" key="1">
    <source>
        <dbReference type="ARBA" id="ARBA00004141"/>
    </source>
</evidence>
<feature type="transmembrane region" description="Helical" evidence="6">
    <location>
        <begin position="317"/>
        <end position="338"/>
    </location>
</feature>
<dbReference type="Pfam" id="PF01578">
    <property type="entry name" value="Cytochrom_C_asm"/>
    <property type="match status" value="2"/>
</dbReference>
<feature type="transmembrane region" description="Helical" evidence="6">
    <location>
        <begin position="106"/>
        <end position="125"/>
    </location>
</feature>
<dbReference type="OrthoDB" id="9814290at2"/>
<keyword evidence="4 6" id="KW-1133">Transmembrane helix</keyword>
<feature type="transmembrane region" description="Helical" evidence="6">
    <location>
        <begin position="179"/>
        <end position="198"/>
    </location>
</feature>
<comment type="subcellular location">
    <subcellularLocation>
        <location evidence="1">Membrane</location>
        <topology evidence="1">Multi-pass membrane protein</topology>
    </subcellularLocation>
</comment>
<dbReference type="GO" id="GO:0005886">
    <property type="term" value="C:plasma membrane"/>
    <property type="evidence" value="ECO:0007669"/>
    <property type="project" value="TreeGrafter"/>
</dbReference>
<keyword evidence="9" id="KW-1185">Reference proteome</keyword>
<keyword evidence="3" id="KW-0201">Cytochrome c-type biogenesis</keyword>
<evidence type="ECO:0000313" key="9">
    <source>
        <dbReference type="Proteomes" id="UP000271031"/>
    </source>
</evidence>
<feature type="transmembrane region" description="Helical" evidence="6">
    <location>
        <begin position="145"/>
        <end position="167"/>
    </location>
</feature>
<feature type="transmembrane region" description="Helical" evidence="6">
    <location>
        <begin position="50"/>
        <end position="71"/>
    </location>
</feature>
<dbReference type="GO" id="GO:0020037">
    <property type="term" value="F:heme binding"/>
    <property type="evidence" value="ECO:0007669"/>
    <property type="project" value="InterPro"/>
</dbReference>
<dbReference type="PANTHER" id="PTHR30071">
    <property type="entry name" value="HEME EXPORTER PROTEIN C"/>
    <property type="match status" value="1"/>
</dbReference>
<dbReference type="NCBIfam" id="TIGR03144">
    <property type="entry name" value="cytochr_II_ccsB"/>
    <property type="match status" value="1"/>
</dbReference>
<keyword evidence="2 6" id="KW-0812">Transmembrane</keyword>
<feature type="transmembrane region" description="Helical" evidence="6">
    <location>
        <begin position="6"/>
        <end position="29"/>
    </location>
</feature>
<dbReference type="RefSeq" id="WP_122920671.1">
    <property type="nucleotide sequence ID" value="NZ_RHHQ01000022.1"/>
</dbReference>
<accession>A0A3M8D0I4</accession>
<feature type="transmembrane region" description="Helical" evidence="6">
    <location>
        <begin position="83"/>
        <end position="99"/>
    </location>
</feature>
<keyword evidence="5 6" id="KW-0472">Membrane</keyword>
<name>A0A3M8D0I4_9BACL</name>
<evidence type="ECO:0000256" key="6">
    <source>
        <dbReference type="SAM" id="Phobius"/>
    </source>
</evidence>
<dbReference type="Proteomes" id="UP000271031">
    <property type="component" value="Unassembled WGS sequence"/>
</dbReference>
<dbReference type="InterPro" id="IPR017562">
    <property type="entry name" value="Cyt_c_biogenesis_CcsA"/>
</dbReference>
<dbReference type="GO" id="GO:0017004">
    <property type="term" value="P:cytochrome complex assembly"/>
    <property type="evidence" value="ECO:0007669"/>
    <property type="project" value="UniProtKB-KW"/>
</dbReference>
<dbReference type="EMBL" id="RHHQ01000022">
    <property type="protein sequence ID" value="RNB81586.1"/>
    <property type="molecule type" value="Genomic_DNA"/>
</dbReference>
<dbReference type="PANTHER" id="PTHR30071:SF1">
    <property type="entry name" value="CYTOCHROME B_B6 PROTEIN-RELATED"/>
    <property type="match status" value="1"/>
</dbReference>
<dbReference type="InterPro" id="IPR045062">
    <property type="entry name" value="Cyt_c_biogenesis_CcsA/CcmC"/>
</dbReference>
<protein>
    <submittedName>
        <fullName evidence="8">C-type cytochrome biogenesis protein CcsB</fullName>
    </submittedName>
</protein>